<dbReference type="Gene3D" id="2.30.42.10">
    <property type="match status" value="1"/>
</dbReference>
<dbReference type="SMART" id="SM00245">
    <property type="entry name" value="TSPc"/>
    <property type="match status" value="1"/>
</dbReference>
<dbReference type="Pfam" id="PF17820">
    <property type="entry name" value="PDZ_6"/>
    <property type="match status" value="1"/>
</dbReference>
<evidence type="ECO:0000256" key="1">
    <source>
        <dbReference type="ARBA" id="ARBA00022670"/>
    </source>
</evidence>
<dbReference type="GO" id="GO:0006508">
    <property type="term" value="P:proteolysis"/>
    <property type="evidence" value="ECO:0007669"/>
    <property type="project" value="UniProtKB-KW"/>
</dbReference>
<dbReference type="GO" id="GO:0004252">
    <property type="term" value="F:serine-type endopeptidase activity"/>
    <property type="evidence" value="ECO:0007669"/>
    <property type="project" value="UniProtKB-EC"/>
</dbReference>
<feature type="domain" description="Tail specific protease" evidence="4">
    <location>
        <begin position="196"/>
        <end position="418"/>
    </location>
</feature>
<evidence type="ECO:0000256" key="2">
    <source>
        <dbReference type="ARBA" id="ARBA00022801"/>
    </source>
</evidence>
<evidence type="ECO:0000256" key="3">
    <source>
        <dbReference type="ARBA" id="ARBA00022825"/>
    </source>
</evidence>
<dbReference type="InterPro" id="IPR036034">
    <property type="entry name" value="PDZ_sf"/>
</dbReference>
<dbReference type="InterPro" id="IPR005151">
    <property type="entry name" value="Tail-specific_protease"/>
</dbReference>
<evidence type="ECO:0000313" key="6">
    <source>
        <dbReference type="Proteomes" id="UP001224775"/>
    </source>
</evidence>
<dbReference type="CDD" id="cd07560">
    <property type="entry name" value="Peptidase_S41_CPP"/>
    <property type="match status" value="1"/>
</dbReference>
<dbReference type="SUPFAM" id="SSF52096">
    <property type="entry name" value="ClpP/crotonase"/>
    <property type="match status" value="1"/>
</dbReference>
<dbReference type="InterPro" id="IPR029045">
    <property type="entry name" value="ClpP/crotonase-like_dom_sf"/>
</dbReference>
<dbReference type="InterPro" id="IPR004447">
    <property type="entry name" value="Peptidase_S41A"/>
</dbReference>
<dbReference type="AlphaFoldDB" id="A0AAD8Y0J3"/>
<proteinExistence type="predicted"/>
<accession>A0AAD8Y0J3</accession>
<gene>
    <name evidence="5" type="ORF">QTG54_012029</name>
</gene>
<dbReference type="InterPro" id="IPR041489">
    <property type="entry name" value="PDZ_6"/>
</dbReference>
<dbReference type="PANTHER" id="PTHR32060">
    <property type="entry name" value="TAIL-SPECIFIC PROTEASE"/>
    <property type="match status" value="1"/>
</dbReference>
<evidence type="ECO:0000313" key="5">
    <source>
        <dbReference type="EMBL" id="KAK1737162.1"/>
    </source>
</evidence>
<dbReference type="EMBL" id="JATAAI010000026">
    <property type="protein sequence ID" value="KAK1737162.1"/>
    <property type="molecule type" value="Genomic_DNA"/>
</dbReference>
<name>A0AAD8Y0J3_9STRA</name>
<dbReference type="SUPFAM" id="SSF50156">
    <property type="entry name" value="PDZ domain-like"/>
    <property type="match status" value="1"/>
</dbReference>
<keyword evidence="6" id="KW-1185">Reference proteome</keyword>
<dbReference type="Pfam" id="PF03572">
    <property type="entry name" value="Peptidase_S41"/>
    <property type="match status" value="1"/>
</dbReference>
<keyword evidence="1" id="KW-0645">Protease</keyword>
<dbReference type="Proteomes" id="UP001224775">
    <property type="component" value="Unassembled WGS sequence"/>
</dbReference>
<keyword evidence="3" id="KW-0720">Serine protease</keyword>
<protein>
    <submittedName>
        <fullName evidence="5">C-terminal processing peptidase</fullName>
        <ecNumber evidence="5">3.4.21.102</ecNumber>
    </submittedName>
</protein>
<evidence type="ECO:0000259" key="4">
    <source>
        <dbReference type="SMART" id="SM00245"/>
    </source>
</evidence>
<dbReference type="Gene3D" id="3.90.226.10">
    <property type="entry name" value="2-enoyl-CoA Hydratase, Chain A, domain 1"/>
    <property type="match status" value="1"/>
</dbReference>
<dbReference type="PANTHER" id="PTHR32060:SF22">
    <property type="entry name" value="CARBOXYL-TERMINAL-PROCESSING PEPTIDASE 3, CHLOROPLASTIC"/>
    <property type="match status" value="1"/>
</dbReference>
<comment type="caution">
    <text evidence="5">The sequence shown here is derived from an EMBL/GenBank/DDBJ whole genome shotgun (WGS) entry which is preliminary data.</text>
</comment>
<keyword evidence="2 5" id="KW-0378">Hydrolase</keyword>
<reference evidence="5" key="1">
    <citation type="submission" date="2023-06" db="EMBL/GenBank/DDBJ databases">
        <title>Survivors Of The Sea: Transcriptome response of Skeletonema marinoi to long-term dormancy.</title>
        <authorList>
            <person name="Pinder M.I.M."/>
            <person name="Kourtchenko O."/>
            <person name="Robertson E.K."/>
            <person name="Larsson T."/>
            <person name="Maumus F."/>
            <person name="Osuna-Cruz C.M."/>
            <person name="Vancaester E."/>
            <person name="Stenow R."/>
            <person name="Vandepoele K."/>
            <person name="Ploug H."/>
            <person name="Bruchert V."/>
            <person name="Godhe A."/>
            <person name="Topel M."/>
        </authorList>
    </citation>
    <scope>NUCLEOTIDE SEQUENCE</scope>
    <source>
        <strain evidence="5">R05AC</strain>
    </source>
</reference>
<organism evidence="5 6">
    <name type="scientific">Skeletonema marinoi</name>
    <dbReference type="NCBI Taxonomy" id="267567"/>
    <lineage>
        <taxon>Eukaryota</taxon>
        <taxon>Sar</taxon>
        <taxon>Stramenopiles</taxon>
        <taxon>Ochrophyta</taxon>
        <taxon>Bacillariophyta</taxon>
        <taxon>Coscinodiscophyceae</taxon>
        <taxon>Thalassiosirophycidae</taxon>
        <taxon>Thalassiosirales</taxon>
        <taxon>Skeletonemataceae</taxon>
        <taxon>Skeletonema</taxon>
        <taxon>Skeletonema marinoi-dohrnii complex</taxon>
    </lineage>
</organism>
<sequence length="616" mass="68008">MSTSLLPTPTRTKSLSESSQMQQPVTLYRLIIDILKSSYVDEINTEEMVQTSVESMLSTLDPYTEYLSPKELAKRKNLVGIGAFVMKSGVSSDSVTLDGMSASKLISGIPSAIKLPTQLLEDKDAAQKQAFKVVLSLEGYAYDAGLRVGDELISINGQSITGDDASTMPSLEEVRQLLLGIPGTTVEVQFTRPGVDGLQTINIKRGVVQFPSVPCATMLQQSKDGSIGYIRLRRFGADAGESMKAAIQSLQSKAPQEVSPTRTQQDNTLAGLVLDLRDNTGGELFEAIKVASLFVPDNTYLGSSKGEGSMMPNQSYYSGKLDLAQADDPVQEPTQQMIDPDKTHVVILTNKQTASASEFLAGVFQDLDLGVIVGNDKETLGKGVGQRELPLPTGALKLTYHEFYTPSGRCVQRQYDQNKSKQSPRRHTNSDEVFYTTNGRKLGDRRGIQVDRRFKPSRSDLSELLSSSGAYYTYASQWSAKHPSAKLTDVDEAIYKDFRSFVLKEQQKGNLKLEEIFDDKHILQQMEIISKSSNDRDLSLQSLVKIREEIVKDLLTDFDLSKDIIKRELELNLLTRDLPDSVLIERGAKSDALVKEAVKILLDNNSYDTILNKNAT</sequence>
<dbReference type="EC" id="3.4.21.102" evidence="5"/>